<name>A0A6G0WTQ5_9STRA</name>
<feature type="transmembrane region" description="Helical" evidence="1">
    <location>
        <begin position="187"/>
        <end position="207"/>
    </location>
</feature>
<dbReference type="EMBL" id="VJMJ01000149">
    <property type="protein sequence ID" value="KAF0730859.1"/>
    <property type="molecule type" value="Genomic_DNA"/>
</dbReference>
<sequence>MKPWRICQHNRIVALTFSELCIWIEETSVTHYTVWSATQLYETVTSCWIKFVFRSWLAGYISYLLWARYYRHYKTLLSNLRHVGISIDYTRYEVVVGDPAYAILSDPLVSLAMVVDIYGGAGYVTLGLMRVTQFQDLLLYASGCVYMSRYVWFSYLGLRILSSFVKWRRWEATYADVDPAFLSISAYIYSGPIISILGTTPIMWLFYQMWSIFVPSALENEAIEAITGITTCNEFALTYVLLQ</sequence>
<feature type="transmembrane region" description="Helical" evidence="1">
    <location>
        <begin position="108"/>
        <end position="129"/>
    </location>
</feature>
<reference evidence="2 3" key="1">
    <citation type="submission" date="2019-07" db="EMBL/GenBank/DDBJ databases">
        <title>Genomics analysis of Aphanomyces spp. identifies a new class of oomycete effector associated with host adaptation.</title>
        <authorList>
            <person name="Gaulin E."/>
        </authorList>
    </citation>
    <scope>NUCLEOTIDE SEQUENCE [LARGE SCALE GENOMIC DNA]</scope>
    <source>
        <strain evidence="2 3">ATCC 201684</strain>
    </source>
</reference>
<protein>
    <submittedName>
        <fullName evidence="2">Uncharacterized protein</fullName>
    </submittedName>
</protein>
<proteinExistence type="predicted"/>
<dbReference type="AlphaFoldDB" id="A0A6G0WTQ5"/>
<evidence type="ECO:0000313" key="3">
    <source>
        <dbReference type="Proteomes" id="UP000481153"/>
    </source>
</evidence>
<evidence type="ECO:0000256" key="1">
    <source>
        <dbReference type="SAM" id="Phobius"/>
    </source>
</evidence>
<accession>A0A6G0WTQ5</accession>
<organism evidence="2 3">
    <name type="scientific">Aphanomyces euteiches</name>
    <dbReference type="NCBI Taxonomy" id="100861"/>
    <lineage>
        <taxon>Eukaryota</taxon>
        <taxon>Sar</taxon>
        <taxon>Stramenopiles</taxon>
        <taxon>Oomycota</taxon>
        <taxon>Saprolegniomycetes</taxon>
        <taxon>Saprolegniales</taxon>
        <taxon>Verrucalvaceae</taxon>
        <taxon>Aphanomyces</taxon>
    </lineage>
</organism>
<dbReference type="Proteomes" id="UP000481153">
    <property type="component" value="Unassembled WGS sequence"/>
</dbReference>
<keyword evidence="3" id="KW-1185">Reference proteome</keyword>
<dbReference type="VEuPathDB" id="FungiDB:AeMF1_019215"/>
<keyword evidence="1" id="KW-1133">Transmembrane helix</keyword>
<gene>
    <name evidence="2" type="ORF">Ae201684_011744</name>
</gene>
<feature type="transmembrane region" description="Helical" evidence="1">
    <location>
        <begin position="51"/>
        <end position="70"/>
    </location>
</feature>
<evidence type="ECO:0000313" key="2">
    <source>
        <dbReference type="EMBL" id="KAF0730859.1"/>
    </source>
</evidence>
<comment type="caution">
    <text evidence="2">The sequence shown here is derived from an EMBL/GenBank/DDBJ whole genome shotgun (WGS) entry which is preliminary data.</text>
</comment>
<keyword evidence="1" id="KW-0472">Membrane</keyword>
<keyword evidence="1" id="KW-0812">Transmembrane</keyword>